<reference evidence="9 10" key="1">
    <citation type="journal article" date="2014" name="Genome Announc.">
        <title>Draft genome sequences of eight enterohepatic helicobacter species isolated from both laboratory and wild rodents.</title>
        <authorList>
            <person name="Sheh A."/>
            <person name="Shen Z."/>
            <person name="Fox J.G."/>
        </authorList>
    </citation>
    <scope>NUCLEOTIDE SEQUENCE [LARGE SCALE GENOMIC DNA]</scope>
    <source>
        <strain evidence="9 10">MIT 09-6949</strain>
    </source>
</reference>
<evidence type="ECO:0000256" key="7">
    <source>
        <dbReference type="ARBA" id="ARBA00023136"/>
    </source>
</evidence>
<keyword evidence="6 8" id="KW-1133">Transmembrane helix</keyword>
<dbReference type="PANTHER" id="PTHR34979:SF1">
    <property type="entry name" value="INNER MEMBRANE PROTEIN YGAZ"/>
    <property type="match status" value="1"/>
</dbReference>
<dbReference type="GO" id="GO:0005886">
    <property type="term" value="C:plasma membrane"/>
    <property type="evidence" value="ECO:0007669"/>
    <property type="project" value="UniProtKB-SubCell"/>
</dbReference>
<proteinExistence type="inferred from homology"/>
<comment type="subcellular location">
    <subcellularLocation>
        <location evidence="1">Cell membrane</location>
        <topology evidence="1">Multi-pass membrane protein</topology>
    </subcellularLocation>
</comment>
<dbReference type="OrthoDB" id="9803444at2"/>
<dbReference type="GO" id="GO:1903785">
    <property type="term" value="P:L-valine transmembrane transport"/>
    <property type="evidence" value="ECO:0007669"/>
    <property type="project" value="TreeGrafter"/>
</dbReference>
<dbReference type="EMBL" id="JRPR02000001">
    <property type="protein sequence ID" value="TLD97298.1"/>
    <property type="molecule type" value="Genomic_DNA"/>
</dbReference>
<evidence type="ECO:0000256" key="6">
    <source>
        <dbReference type="ARBA" id="ARBA00022989"/>
    </source>
</evidence>
<dbReference type="PANTHER" id="PTHR34979">
    <property type="entry name" value="INNER MEMBRANE PROTEIN YGAZ"/>
    <property type="match status" value="1"/>
</dbReference>
<dbReference type="Pfam" id="PF03591">
    <property type="entry name" value="AzlC"/>
    <property type="match status" value="1"/>
</dbReference>
<feature type="transmembrane region" description="Helical" evidence="8">
    <location>
        <begin position="190"/>
        <end position="223"/>
    </location>
</feature>
<keyword evidence="3" id="KW-0813">Transport</keyword>
<feature type="transmembrane region" description="Helical" evidence="8">
    <location>
        <begin position="12"/>
        <end position="34"/>
    </location>
</feature>
<feature type="transmembrane region" description="Helical" evidence="8">
    <location>
        <begin position="160"/>
        <end position="178"/>
    </location>
</feature>
<gene>
    <name evidence="9" type="ORF">LS71_000645</name>
</gene>
<evidence type="ECO:0000256" key="2">
    <source>
        <dbReference type="ARBA" id="ARBA00010735"/>
    </source>
</evidence>
<dbReference type="Proteomes" id="UP000029733">
    <property type="component" value="Unassembled WGS sequence"/>
</dbReference>
<evidence type="ECO:0000256" key="4">
    <source>
        <dbReference type="ARBA" id="ARBA00022475"/>
    </source>
</evidence>
<evidence type="ECO:0000313" key="10">
    <source>
        <dbReference type="Proteomes" id="UP000029733"/>
    </source>
</evidence>
<name>A0A4U8TDD7_9HELI</name>
<organism evidence="9 10">
    <name type="scientific">Helicobacter jaachi</name>
    <dbReference type="NCBI Taxonomy" id="1677920"/>
    <lineage>
        <taxon>Bacteria</taxon>
        <taxon>Pseudomonadati</taxon>
        <taxon>Campylobacterota</taxon>
        <taxon>Epsilonproteobacteria</taxon>
        <taxon>Campylobacterales</taxon>
        <taxon>Helicobacteraceae</taxon>
        <taxon>Helicobacter</taxon>
    </lineage>
</organism>
<evidence type="ECO:0000256" key="1">
    <source>
        <dbReference type="ARBA" id="ARBA00004651"/>
    </source>
</evidence>
<evidence type="ECO:0000313" key="9">
    <source>
        <dbReference type="EMBL" id="TLD97298.1"/>
    </source>
</evidence>
<dbReference type="AlphaFoldDB" id="A0A4U8TDD7"/>
<protein>
    <submittedName>
        <fullName evidence="9">Branched-chain amino acid ABC transporter permease</fullName>
    </submittedName>
</protein>
<evidence type="ECO:0000256" key="3">
    <source>
        <dbReference type="ARBA" id="ARBA00022448"/>
    </source>
</evidence>
<dbReference type="InterPro" id="IPR011606">
    <property type="entry name" value="Brnchd-chn_aa_trnsp_permease"/>
</dbReference>
<comment type="caution">
    <text evidence="9">The sequence shown here is derived from an EMBL/GenBank/DDBJ whole genome shotgun (WGS) entry which is preliminary data.</text>
</comment>
<keyword evidence="5 8" id="KW-0812">Transmembrane</keyword>
<keyword evidence="7 8" id="KW-0472">Membrane</keyword>
<keyword evidence="4" id="KW-1003">Cell membrane</keyword>
<sequence length="234" mass="26260">MRSHLLPALKDAFPHTIPIMLGYIFMGMAFGILLQKEAGYGALWALMMSIIIYGGATQFISVGLIAGGVGLWESFVIVSMINARQIFYSISMLEHFKQMGKLRYYMIYSLTDETLALLNLKTPKQGINKSYFEFFISFLNQIYWIVGCVLGALVGSSVDFNPQGLDFMMGAIFIVIFIEQWRKKSMRKSALIGIGVSLICLYIFGAQHFLIPSLIGICLSLMLCRKPMEKALES</sequence>
<comment type="similarity">
    <text evidence="2">Belongs to the AzlC family.</text>
</comment>
<dbReference type="STRING" id="1677920.LS71_04765"/>
<keyword evidence="10" id="KW-1185">Reference proteome</keyword>
<dbReference type="RefSeq" id="WP_034354410.1">
    <property type="nucleotide sequence ID" value="NZ_JRPR02000001.1"/>
</dbReference>
<feature type="transmembrane region" description="Helical" evidence="8">
    <location>
        <begin position="41"/>
        <end position="65"/>
    </location>
</feature>
<evidence type="ECO:0000256" key="8">
    <source>
        <dbReference type="SAM" id="Phobius"/>
    </source>
</evidence>
<accession>A0A4U8TDD7</accession>
<evidence type="ECO:0000256" key="5">
    <source>
        <dbReference type="ARBA" id="ARBA00022692"/>
    </source>
</evidence>
<feature type="transmembrane region" description="Helical" evidence="8">
    <location>
        <begin position="131"/>
        <end position="154"/>
    </location>
</feature>